<comment type="caution">
    <text evidence="2">The sequence shown here is derived from an EMBL/GenBank/DDBJ whole genome shotgun (WGS) entry which is preliminary data.</text>
</comment>
<organism evidence="2 3">
    <name type="scientific">Mailhella massiliensis</name>
    <dbReference type="NCBI Taxonomy" id="1903261"/>
    <lineage>
        <taxon>Bacteria</taxon>
        <taxon>Pseudomonadati</taxon>
        <taxon>Thermodesulfobacteriota</taxon>
        <taxon>Desulfovibrionia</taxon>
        <taxon>Desulfovibrionales</taxon>
        <taxon>Desulfovibrionaceae</taxon>
        <taxon>Mailhella</taxon>
    </lineage>
</organism>
<reference evidence="2" key="2">
    <citation type="submission" date="2021-09" db="EMBL/GenBank/DDBJ databases">
        <authorList>
            <person name="Gilroy R."/>
        </authorList>
    </citation>
    <scope>NUCLEOTIDE SEQUENCE</scope>
    <source>
        <strain evidence="2">ChiGjej2B2-19336</strain>
    </source>
</reference>
<evidence type="ECO:0000313" key="3">
    <source>
        <dbReference type="Proteomes" id="UP000698963"/>
    </source>
</evidence>
<feature type="region of interest" description="Disordered" evidence="1">
    <location>
        <begin position="27"/>
        <end position="47"/>
    </location>
</feature>
<evidence type="ECO:0000256" key="1">
    <source>
        <dbReference type="SAM" id="MobiDB-lite"/>
    </source>
</evidence>
<dbReference type="RefSeq" id="WP_304121316.1">
    <property type="nucleotide sequence ID" value="NZ_DYZA01000073.1"/>
</dbReference>
<name>A0A921AVE2_9BACT</name>
<sequence length="117" mass="12978">MNTIKTLPEFAALSELEINAALDAYDDSVEEEHSSCGGGEENEPAPASPVVAEVFRLIRAYTDRMNALIVEAREKNRELPENFLADMLAYEPEAPIERVAFDFVTDAVLDEEEDDGN</sequence>
<dbReference type="AlphaFoldDB" id="A0A921AVE2"/>
<dbReference type="EMBL" id="DYZA01000073">
    <property type="protein sequence ID" value="HJD96776.1"/>
    <property type="molecule type" value="Genomic_DNA"/>
</dbReference>
<dbReference type="Proteomes" id="UP000698963">
    <property type="component" value="Unassembled WGS sequence"/>
</dbReference>
<evidence type="ECO:0000313" key="2">
    <source>
        <dbReference type="EMBL" id="HJD96776.1"/>
    </source>
</evidence>
<gene>
    <name evidence="2" type="ORF">K8W16_03915</name>
</gene>
<protein>
    <submittedName>
        <fullName evidence="2">Uncharacterized protein</fullName>
    </submittedName>
</protein>
<proteinExistence type="predicted"/>
<reference evidence="2" key="1">
    <citation type="journal article" date="2021" name="PeerJ">
        <title>Extensive microbial diversity within the chicken gut microbiome revealed by metagenomics and culture.</title>
        <authorList>
            <person name="Gilroy R."/>
            <person name="Ravi A."/>
            <person name="Getino M."/>
            <person name="Pursley I."/>
            <person name="Horton D.L."/>
            <person name="Alikhan N.F."/>
            <person name="Baker D."/>
            <person name="Gharbi K."/>
            <person name="Hall N."/>
            <person name="Watson M."/>
            <person name="Adriaenssens E.M."/>
            <person name="Foster-Nyarko E."/>
            <person name="Jarju S."/>
            <person name="Secka A."/>
            <person name="Antonio M."/>
            <person name="Oren A."/>
            <person name="Chaudhuri R.R."/>
            <person name="La Ragione R."/>
            <person name="Hildebrand F."/>
            <person name="Pallen M.J."/>
        </authorList>
    </citation>
    <scope>NUCLEOTIDE SEQUENCE</scope>
    <source>
        <strain evidence="2">ChiGjej2B2-19336</strain>
    </source>
</reference>
<accession>A0A921AVE2</accession>